<protein>
    <submittedName>
        <fullName evidence="9">Peptide/nickel ABC permease</fullName>
    </submittedName>
</protein>
<keyword evidence="10" id="KW-1185">Reference proteome</keyword>
<keyword evidence="2 7" id="KW-0813">Transport</keyword>
<organism evidence="9 10">
    <name type="scientific">Pontimonas salivibrio</name>
    <dbReference type="NCBI Taxonomy" id="1159327"/>
    <lineage>
        <taxon>Bacteria</taxon>
        <taxon>Bacillati</taxon>
        <taxon>Actinomycetota</taxon>
        <taxon>Actinomycetes</taxon>
        <taxon>Micrococcales</taxon>
        <taxon>Microbacteriaceae</taxon>
        <taxon>Pontimonas</taxon>
    </lineage>
</organism>
<dbReference type="GO" id="GO:0005886">
    <property type="term" value="C:plasma membrane"/>
    <property type="evidence" value="ECO:0007669"/>
    <property type="project" value="UniProtKB-SubCell"/>
</dbReference>
<evidence type="ECO:0000256" key="6">
    <source>
        <dbReference type="ARBA" id="ARBA00023136"/>
    </source>
</evidence>
<dbReference type="GO" id="GO:0055085">
    <property type="term" value="P:transmembrane transport"/>
    <property type="evidence" value="ECO:0007669"/>
    <property type="project" value="InterPro"/>
</dbReference>
<gene>
    <name evidence="9" type="ORF">C3B54_11754</name>
</gene>
<dbReference type="PANTHER" id="PTHR43386:SF25">
    <property type="entry name" value="PEPTIDE ABC TRANSPORTER PERMEASE PROTEIN"/>
    <property type="match status" value="1"/>
</dbReference>
<accession>A0A2L2BQ06</accession>
<comment type="subcellular location">
    <subcellularLocation>
        <location evidence="1 7">Cell membrane</location>
        <topology evidence="1 7">Multi-pass membrane protein</topology>
    </subcellularLocation>
</comment>
<proteinExistence type="inferred from homology"/>
<evidence type="ECO:0000256" key="1">
    <source>
        <dbReference type="ARBA" id="ARBA00004651"/>
    </source>
</evidence>
<dbReference type="PROSITE" id="PS50928">
    <property type="entry name" value="ABC_TM1"/>
    <property type="match status" value="1"/>
</dbReference>
<feature type="domain" description="ABC transmembrane type-1" evidence="8">
    <location>
        <begin position="84"/>
        <end position="273"/>
    </location>
</feature>
<evidence type="ECO:0000256" key="4">
    <source>
        <dbReference type="ARBA" id="ARBA00022692"/>
    </source>
</evidence>
<dbReference type="KEGG" id="psai:C3B54_11754"/>
<evidence type="ECO:0000256" key="5">
    <source>
        <dbReference type="ARBA" id="ARBA00022989"/>
    </source>
</evidence>
<dbReference type="Proteomes" id="UP000243077">
    <property type="component" value="Chromosome"/>
</dbReference>
<dbReference type="CDD" id="cd06261">
    <property type="entry name" value="TM_PBP2"/>
    <property type="match status" value="1"/>
</dbReference>
<dbReference type="InterPro" id="IPR050366">
    <property type="entry name" value="BP-dependent_transpt_permease"/>
</dbReference>
<feature type="transmembrane region" description="Helical" evidence="7">
    <location>
        <begin position="86"/>
        <end position="112"/>
    </location>
</feature>
<dbReference type="EMBL" id="CP026923">
    <property type="protein sequence ID" value="AVG23734.1"/>
    <property type="molecule type" value="Genomic_DNA"/>
</dbReference>
<dbReference type="PANTHER" id="PTHR43386">
    <property type="entry name" value="OLIGOPEPTIDE TRANSPORT SYSTEM PERMEASE PROTEIN APPC"/>
    <property type="match status" value="1"/>
</dbReference>
<evidence type="ECO:0000313" key="10">
    <source>
        <dbReference type="Proteomes" id="UP000243077"/>
    </source>
</evidence>
<keyword evidence="6 7" id="KW-0472">Membrane</keyword>
<comment type="similarity">
    <text evidence="7">Belongs to the binding-protein-dependent transport system permease family.</text>
</comment>
<evidence type="ECO:0000259" key="8">
    <source>
        <dbReference type="PROSITE" id="PS50928"/>
    </source>
</evidence>
<feature type="transmembrane region" description="Helical" evidence="7">
    <location>
        <begin position="148"/>
        <end position="165"/>
    </location>
</feature>
<name>A0A2L2BQ06_9MICO</name>
<dbReference type="SUPFAM" id="SSF161098">
    <property type="entry name" value="MetI-like"/>
    <property type="match status" value="1"/>
</dbReference>
<keyword evidence="4 7" id="KW-0812">Transmembrane</keyword>
<dbReference type="Pfam" id="PF00528">
    <property type="entry name" value="BPD_transp_1"/>
    <property type="match status" value="1"/>
</dbReference>
<dbReference type="InterPro" id="IPR035906">
    <property type="entry name" value="MetI-like_sf"/>
</dbReference>
<reference evidence="9 10" key="1">
    <citation type="submission" date="2018-02" db="EMBL/GenBank/DDBJ databases">
        <title>Complete genome of the streamlined marine actinobacterium Pontimonas salivibrio CL-TW6 adapted to coastal planktonic lifestype.</title>
        <authorList>
            <person name="Cho B.C."/>
            <person name="Hardies S.C."/>
            <person name="Jang G.I."/>
            <person name="Hwang C.Y."/>
        </authorList>
    </citation>
    <scope>NUCLEOTIDE SEQUENCE [LARGE SCALE GENOMIC DNA]</scope>
    <source>
        <strain evidence="9 10">CL-TW6</strain>
    </source>
</reference>
<evidence type="ECO:0000256" key="7">
    <source>
        <dbReference type="RuleBase" id="RU363032"/>
    </source>
</evidence>
<feature type="transmembrane region" description="Helical" evidence="7">
    <location>
        <begin position="247"/>
        <end position="269"/>
    </location>
</feature>
<dbReference type="AlphaFoldDB" id="A0A2L2BQ06"/>
<keyword evidence="3" id="KW-1003">Cell membrane</keyword>
<evidence type="ECO:0000313" key="9">
    <source>
        <dbReference type="EMBL" id="AVG23734.1"/>
    </source>
</evidence>
<feature type="transmembrane region" description="Helical" evidence="7">
    <location>
        <begin position="205"/>
        <end position="227"/>
    </location>
</feature>
<dbReference type="InterPro" id="IPR000515">
    <property type="entry name" value="MetI-like"/>
</dbReference>
<evidence type="ECO:0000256" key="3">
    <source>
        <dbReference type="ARBA" id="ARBA00022475"/>
    </source>
</evidence>
<keyword evidence="5 7" id="KW-1133">Transmembrane helix</keyword>
<sequence length="284" mass="29124">MSFLASVTAAKGRFVRTRAVPPSVVLAGFVFALIAVAAVAPSWWTGLSPLDTDAAAVLQPPSSAHFFGTDQSGRDVFSRVVHGARYSLFVGFGATAIALTFGVLIGVGAALAPKAVAAGLSRGVDVLMAFPEFLLALLVIAVMGTGEASIPVAVALAALPAYARVARSETLVVAKAGYVRAARLLGSSPAKVLITHVIPNIVGPLLVMATIGVGTAIVTASGLSFLGLGPQPPTPEWGIILSEGRNFLATAWWIALFPGLAIVATVISVSTLGRYLRSLNEVKI</sequence>
<evidence type="ECO:0000256" key="2">
    <source>
        <dbReference type="ARBA" id="ARBA00022448"/>
    </source>
</evidence>
<feature type="transmembrane region" description="Helical" evidence="7">
    <location>
        <begin position="20"/>
        <end position="44"/>
    </location>
</feature>
<dbReference type="Gene3D" id="1.10.3720.10">
    <property type="entry name" value="MetI-like"/>
    <property type="match status" value="1"/>
</dbReference>
<feature type="transmembrane region" description="Helical" evidence="7">
    <location>
        <begin position="124"/>
        <end position="142"/>
    </location>
</feature>